<accession>A0A0E1W4Z1</accession>
<evidence type="ECO:0000313" key="6">
    <source>
        <dbReference type="EMBL" id="EET04742.1"/>
    </source>
</evidence>
<dbReference type="PROSITE" id="PS51891">
    <property type="entry name" value="CENP_V_GFA"/>
    <property type="match status" value="1"/>
</dbReference>
<keyword evidence="3" id="KW-0862">Zinc</keyword>
<evidence type="ECO:0000259" key="5">
    <source>
        <dbReference type="PROSITE" id="PS51891"/>
    </source>
</evidence>
<dbReference type="GeneID" id="93064264"/>
<proteinExistence type="inferred from homology"/>
<evidence type="ECO:0000256" key="2">
    <source>
        <dbReference type="ARBA" id="ARBA00022723"/>
    </source>
</evidence>
<dbReference type="InterPro" id="IPR006913">
    <property type="entry name" value="CENP-V/GFA"/>
</dbReference>
<dbReference type="SUPFAM" id="SSF51316">
    <property type="entry name" value="Mss4-like"/>
    <property type="match status" value="1"/>
</dbReference>
<dbReference type="PANTHER" id="PTHR33337">
    <property type="entry name" value="GFA DOMAIN-CONTAINING PROTEIN"/>
    <property type="match status" value="1"/>
</dbReference>
<protein>
    <recommendedName>
        <fullName evidence="5">CENP-V/GFA domain-containing protein</fullName>
    </recommendedName>
</protein>
<dbReference type="HOGENOM" id="CLU_055491_8_0_4"/>
<dbReference type="GO" id="GO:0046872">
    <property type="term" value="F:metal ion binding"/>
    <property type="evidence" value="ECO:0007669"/>
    <property type="project" value="UniProtKB-KW"/>
</dbReference>
<dbReference type="Gene3D" id="3.90.1590.10">
    <property type="entry name" value="glutathione-dependent formaldehyde- activating enzyme (gfa)"/>
    <property type="match status" value="1"/>
</dbReference>
<dbReference type="AlphaFoldDB" id="A0A0E1W4Z1"/>
<sequence length="142" mass="15226">MSATRSIQCLCGAVGMKLTGEPAARAHCHCTACRDFHGVSMLSATAWPAERAIVVEGDVASFAHPARQMSRTFCRACGETVFGTNRLGMRVVPNAIVARAAGGALPDGLRPTMHLFYRHRIVDVRDALPKYLDGWDGPTDAA</sequence>
<dbReference type="PANTHER" id="PTHR33337:SF40">
    <property type="entry name" value="CENP-V_GFA DOMAIN-CONTAINING PROTEIN-RELATED"/>
    <property type="match status" value="1"/>
</dbReference>
<comment type="similarity">
    <text evidence="1">Belongs to the Gfa family.</text>
</comment>
<feature type="domain" description="CENP-V/GFA" evidence="5">
    <location>
        <begin position="4"/>
        <end position="136"/>
    </location>
</feature>
<dbReference type="Pfam" id="PF04828">
    <property type="entry name" value="GFA"/>
    <property type="match status" value="1"/>
</dbReference>
<dbReference type="RefSeq" id="WP_004529261.1">
    <property type="nucleotide sequence ID" value="NZ_CM000833.1"/>
</dbReference>
<evidence type="ECO:0000256" key="1">
    <source>
        <dbReference type="ARBA" id="ARBA00005495"/>
    </source>
</evidence>
<keyword evidence="4" id="KW-0456">Lyase</keyword>
<name>A0A0E1W4Z1_BURPE</name>
<dbReference type="Proteomes" id="UP000001812">
    <property type="component" value="Chromosome II"/>
</dbReference>
<dbReference type="GO" id="GO:0016846">
    <property type="term" value="F:carbon-sulfur lyase activity"/>
    <property type="evidence" value="ECO:0007669"/>
    <property type="project" value="InterPro"/>
</dbReference>
<reference evidence="6" key="1">
    <citation type="submission" date="2009-05" db="EMBL/GenBank/DDBJ databases">
        <authorList>
            <person name="Harkins D.M."/>
            <person name="DeShazer D."/>
            <person name="Woods D.E."/>
            <person name="Brinkac L.M."/>
            <person name="Brown K.A."/>
            <person name="Hung G.C."/>
            <person name="Tuanyok A."/>
            <person name="Zhang B."/>
            <person name="Nierman W.C."/>
        </authorList>
    </citation>
    <scope>NUCLEOTIDE SEQUENCE [LARGE SCALE GENOMIC DNA]</scope>
    <source>
        <strain evidence="6">1710a</strain>
    </source>
</reference>
<organism evidence="6">
    <name type="scientific">Burkholderia pseudomallei 1710a</name>
    <dbReference type="NCBI Taxonomy" id="320371"/>
    <lineage>
        <taxon>Bacteria</taxon>
        <taxon>Pseudomonadati</taxon>
        <taxon>Pseudomonadota</taxon>
        <taxon>Betaproteobacteria</taxon>
        <taxon>Burkholderiales</taxon>
        <taxon>Burkholderiaceae</taxon>
        <taxon>Burkholderia</taxon>
        <taxon>pseudomallei group</taxon>
    </lineage>
</organism>
<keyword evidence="2" id="KW-0479">Metal-binding</keyword>
<evidence type="ECO:0000256" key="3">
    <source>
        <dbReference type="ARBA" id="ARBA00022833"/>
    </source>
</evidence>
<evidence type="ECO:0000256" key="4">
    <source>
        <dbReference type="ARBA" id="ARBA00023239"/>
    </source>
</evidence>
<dbReference type="EMBL" id="CM000833">
    <property type="protein sequence ID" value="EET04742.1"/>
    <property type="molecule type" value="Genomic_DNA"/>
</dbReference>
<gene>
    <name evidence="6" type="ORF">BURPS1710A_A2045</name>
</gene>
<dbReference type="InterPro" id="IPR011057">
    <property type="entry name" value="Mss4-like_sf"/>
</dbReference>